<dbReference type="AlphaFoldDB" id="A0A0F7UTU0"/>
<accession>A0A0F7UTU0</accession>
<proteinExistence type="predicted"/>
<gene>
    <name evidence="1" type="ORF">BN1205_010160</name>
</gene>
<protein>
    <submittedName>
        <fullName evidence="1">Uncharacterized protein</fullName>
    </submittedName>
</protein>
<organism evidence="1">
    <name type="scientific">Toxoplasma gondii (strain ATCC 50861 / VEG)</name>
    <dbReference type="NCBI Taxonomy" id="432359"/>
    <lineage>
        <taxon>Eukaryota</taxon>
        <taxon>Sar</taxon>
        <taxon>Alveolata</taxon>
        <taxon>Apicomplexa</taxon>
        <taxon>Conoidasida</taxon>
        <taxon>Coccidia</taxon>
        <taxon>Eucoccidiorida</taxon>
        <taxon>Eimeriorina</taxon>
        <taxon>Sarcocystidae</taxon>
        <taxon>Toxoplasma</taxon>
    </lineage>
</organism>
<sequence>MEKKLTQHVRRHMDTRVLPLPRMKMSILRDSAWLKNACRSRRRQSISSLPSACGTPLVSTSDLREAEVVWRSQAGTCIHSLSEVRLPGILIRTRRQSQQVDTSSAAFPEQGATRLENFQVNEQLRPAVVSSDSNRTRERSEGDSIWWMYVVH</sequence>
<name>A0A0F7UTU0_TOXGV</name>
<evidence type="ECO:0000313" key="1">
    <source>
        <dbReference type="EMBL" id="CEL72517.1"/>
    </source>
</evidence>
<dbReference type="EMBL" id="LN714493">
    <property type="protein sequence ID" value="CEL72517.1"/>
    <property type="molecule type" value="Genomic_DNA"/>
</dbReference>
<reference evidence="1" key="1">
    <citation type="journal article" date="2015" name="PLoS ONE">
        <title>Comprehensive Evaluation of Toxoplasma gondii VEG and Neospora caninum LIV Genomes with Tachyzoite Stage Transcriptome and Proteome Defines Novel Transcript Features.</title>
        <authorList>
            <person name="Ramaprasad A."/>
            <person name="Mourier T."/>
            <person name="Naeem R."/>
            <person name="Malas T.B."/>
            <person name="Moussa E."/>
            <person name="Panigrahi A."/>
            <person name="Vermont S.J."/>
            <person name="Otto T.D."/>
            <person name="Wastling J."/>
            <person name="Pain A."/>
        </authorList>
    </citation>
    <scope>NUCLEOTIDE SEQUENCE</scope>
    <source>
        <strain evidence="1">VEG</strain>
    </source>
</reference>